<dbReference type="Gene3D" id="2.60.40.2810">
    <property type="match status" value="1"/>
</dbReference>
<evidence type="ECO:0000313" key="4">
    <source>
        <dbReference type="Proteomes" id="UP000198542"/>
    </source>
</evidence>
<dbReference type="Proteomes" id="UP000198542">
    <property type="component" value="Unassembled WGS sequence"/>
</dbReference>
<reference evidence="4" key="1">
    <citation type="submission" date="2016-10" db="EMBL/GenBank/DDBJ databases">
        <authorList>
            <person name="Varghese N."/>
            <person name="Submissions S."/>
        </authorList>
    </citation>
    <scope>NUCLEOTIDE SEQUENCE [LARGE SCALE GENOMIC DNA]</scope>
    <source>
        <strain evidence="4">BS3660</strain>
    </source>
</reference>
<dbReference type="Pfam" id="PF17963">
    <property type="entry name" value="Big_9"/>
    <property type="match status" value="1"/>
</dbReference>
<name>A0A1H4TSA8_PSEJE</name>
<feature type="region of interest" description="Disordered" evidence="1">
    <location>
        <begin position="1"/>
        <end position="25"/>
    </location>
</feature>
<dbReference type="EMBL" id="FNTC01000002">
    <property type="protein sequence ID" value="SEC59140.1"/>
    <property type="molecule type" value="Genomic_DNA"/>
</dbReference>
<dbReference type="PANTHER" id="PTHR48267:SF1">
    <property type="entry name" value="BILIRUBIN OXIDASE"/>
    <property type="match status" value="1"/>
</dbReference>
<sequence>MKAPNFEDSHLLRHQDQNPNRQPFDIKQVFVSPKFPRDWRTYCIQRFANVSHTDASRGNKMKNKTDLKSLGLFSKPGIAAVMLINVSLGIVNAAPLDDVSPPPPTDPSAYTNPPADPQAALDAIETMPPTNQGSYALPNGVYGTRTTPTTDNVLPPSLQTSFKIPTNGKPSPLFGAQPYTQQLLLFEEFGTEKLDPTLPAPPLTFPVPIVGPAPTQDPNNIARSGPSAAALEAFMRQPGLYPFPAQYSNVLDRNPWKAQIEAFLNRHPVGSPAEGRPPGKGWSHQRWNEFYPQVAFKTAQAGAKLNGGMRDRRQLHNYAVGEFGPGGLYNQTSDTPIITGTTKGIDTRFHPNMPIQNHKALWTFDGTFPPKLLMVRYGQPVLMRHYNALPIDPSANMGFGLHTLSTHEHNGHSPAESDGYSNAFFFPGQYYDYRWPIQLAGYDTINTSAQDPRAAFPCAPGETLYVNDATPGLKTCNNGSIKIRGDWREAMSTHWFHDHMLDFTAQNVYKGNAVMMNYYSAMDRGNEALQDGVNLRLPSGSALPWGNRDYDVNLMIADKAWDTNGQLWFNPFNTDGFLGDQILVNWQYQPRLNVRARSYRFRILNGSVSRYFKIALVREIVGTGGEFPGPTGSGLSYTRVPFHMIANDGNLMEHAVPFDGSMDLDADGDVQDHNAILPTLAIAERYDIIVNFSKYGIKTGDKLYFVNLMEHHDGKGPEVASQSLADVLSGRYKAVLKLGSKGLEWDAGDPVVGKFMQMVVQTYAGQDVSMNPADYEPAKPGKPVGKSMIPLTLNRDDPTVQAKLKLARHREFTFGRSDGTDEEPWTIKTDGGFGYQMDPRIISAAPQLATGPTAAGFSGDGTLEVWKIINGGNGWSHPVHVHFEEGIVLKRDGKAPPEWEKWARKDVYRIGQEVDSSVDVEIAIRFREFAGTYMEHCHNTQHEDTSMLLRWDVENPGQFQLMPTPLPGWDGVTYVNSAALPTFRTGDKRVEDPDNQKPVANADSAISNTGQPVIINVLANDSDPDGNVPLKVVGLEQPDSGKGVVSTDGLRVTYTPPATVPAPFTATFTYKAADAKGAESAPATVSVAVSAPINESLIVTSATVTARSNSRWYWVLSGTTSRGTGNTITATATTTTGTVNLGAAVLTQTPTGARWNIAVTTAGSGPSPSPTATIKSAFGKTVTVPIKAN</sequence>
<feature type="compositionally biased region" description="Basic and acidic residues" evidence="1">
    <location>
        <begin position="1"/>
        <end position="16"/>
    </location>
</feature>
<dbReference type="AlphaFoldDB" id="A0A1H4TSA8"/>
<dbReference type="CDD" id="cd13889">
    <property type="entry name" value="CuRO_3_BOD"/>
    <property type="match status" value="1"/>
</dbReference>
<dbReference type="SUPFAM" id="SSF49503">
    <property type="entry name" value="Cupredoxins"/>
    <property type="match status" value="2"/>
</dbReference>
<keyword evidence="4" id="KW-1185">Reference proteome</keyword>
<dbReference type="Gene3D" id="2.60.40.420">
    <property type="entry name" value="Cupredoxins - blue copper proteins"/>
    <property type="match status" value="3"/>
</dbReference>
<dbReference type="GO" id="GO:0016491">
    <property type="term" value="F:oxidoreductase activity"/>
    <property type="evidence" value="ECO:0007669"/>
    <property type="project" value="InterPro"/>
</dbReference>
<dbReference type="InterPro" id="IPR045087">
    <property type="entry name" value="Cu-oxidase_fam"/>
</dbReference>
<evidence type="ECO:0000256" key="1">
    <source>
        <dbReference type="SAM" id="MobiDB-lite"/>
    </source>
</evidence>
<dbReference type="CDD" id="cd13866">
    <property type="entry name" value="CuRO_2_BOD"/>
    <property type="match status" value="1"/>
</dbReference>
<feature type="compositionally biased region" description="Basic and acidic residues" evidence="1">
    <location>
        <begin position="985"/>
        <end position="995"/>
    </location>
</feature>
<evidence type="ECO:0000313" key="3">
    <source>
        <dbReference type="EMBL" id="SEC59140.1"/>
    </source>
</evidence>
<dbReference type="GO" id="GO:0005507">
    <property type="term" value="F:copper ion binding"/>
    <property type="evidence" value="ECO:0007669"/>
    <property type="project" value="InterPro"/>
</dbReference>
<evidence type="ECO:0000259" key="2">
    <source>
        <dbReference type="Pfam" id="PF07731"/>
    </source>
</evidence>
<protein>
    <submittedName>
        <fullName evidence="3">Multicopper oxidase</fullName>
    </submittedName>
</protein>
<dbReference type="InterPro" id="IPR011706">
    <property type="entry name" value="Cu-oxidase_C"/>
</dbReference>
<feature type="region of interest" description="Disordered" evidence="1">
    <location>
        <begin position="985"/>
        <end position="1005"/>
    </location>
</feature>
<dbReference type="Pfam" id="PF07731">
    <property type="entry name" value="Cu-oxidase_2"/>
    <property type="match status" value="1"/>
</dbReference>
<accession>A0A1H4TSA8</accession>
<proteinExistence type="predicted"/>
<gene>
    <name evidence="3" type="ORF">SAMN04490187_4948</name>
</gene>
<dbReference type="InterPro" id="IPR008972">
    <property type="entry name" value="Cupredoxin"/>
</dbReference>
<feature type="domain" description="Plastocyanin-like" evidence="2">
    <location>
        <begin position="861"/>
        <end position="955"/>
    </location>
</feature>
<dbReference type="PANTHER" id="PTHR48267">
    <property type="entry name" value="CUPREDOXIN SUPERFAMILY PROTEIN"/>
    <property type="match status" value="1"/>
</dbReference>
<organism evidence="3 4">
    <name type="scientific">Pseudomonas jessenii</name>
    <dbReference type="NCBI Taxonomy" id="77298"/>
    <lineage>
        <taxon>Bacteria</taxon>
        <taxon>Pseudomonadati</taxon>
        <taxon>Pseudomonadota</taxon>
        <taxon>Gammaproteobacteria</taxon>
        <taxon>Pseudomonadales</taxon>
        <taxon>Pseudomonadaceae</taxon>
        <taxon>Pseudomonas</taxon>
    </lineage>
</organism>